<proteinExistence type="inferred from homology"/>
<keyword evidence="2 6" id="KW-0812">Transmembrane</keyword>
<feature type="transmembrane region" description="Helical" evidence="6">
    <location>
        <begin position="15"/>
        <end position="36"/>
    </location>
</feature>
<evidence type="ECO:0000256" key="5">
    <source>
        <dbReference type="ARBA" id="ARBA00038359"/>
    </source>
</evidence>
<dbReference type="OrthoDB" id="4682787at2759"/>
<dbReference type="EMBL" id="KN847478">
    <property type="protein sequence ID" value="KIX05366.1"/>
    <property type="molecule type" value="Genomic_DNA"/>
</dbReference>
<protein>
    <recommendedName>
        <fullName evidence="7">Rhodopsin domain-containing protein</fullName>
    </recommendedName>
</protein>
<evidence type="ECO:0000256" key="6">
    <source>
        <dbReference type="SAM" id="Phobius"/>
    </source>
</evidence>
<evidence type="ECO:0000256" key="2">
    <source>
        <dbReference type="ARBA" id="ARBA00022692"/>
    </source>
</evidence>
<comment type="subcellular location">
    <subcellularLocation>
        <location evidence="1">Membrane</location>
        <topology evidence="1">Multi-pass membrane protein</topology>
    </subcellularLocation>
</comment>
<dbReference type="Pfam" id="PF20684">
    <property type="entry name" value="Fung_rhodopsin"/>
    <property type="match status" value="1"/>
</dbReference>
<dbReference type="STRING" id="1442369.A0A0D2IQA2"/>
<evidence type="ECO:0000256" key="4">
    <source>
        <dbReference type="ARBA" id="ARBA00023136"/>
    </source>
</evidence>
<evidence type="ECO:0000313" key="8">
    <source>
        <dbReference type="EMBL" id="KIX05366.1"/>
    </source>
</evidence>
<feature type="domain" description="Rhodopsin" evidence="7">
    <location>
        <begin position="32"/>
        <end position="268"/>
    </location>
</feature>
<feature type="transmembrane region" description="Helical" evidence="6">
    <location>
        <begin position="204"/>
        <end position="224"/>
    </location>
</feature>
<name>A0A0D2IQA2_9EURO</name>
<evidence type="ECO:0000256" key="1">
    <source>
        <dbReference type="ARBA" id="ARBA00004141"/>
    </source>
</evidence>
<evidence type="ECO:0000256" key="3">
    <source>
        <dbReference type="ARBA" id="ARBA00022989"/>
    </source>
</evidence>
<dbReference type="GO" id="GO:0016020">
    <property type="term" value="C:membrane"/>
    <property type="evidence" value="ECO:0007669"/>
    <property type="project" value="UniProtKB-SubCell"/>
</dbReference>
<dbReference type="Proteomes" id="UP000053617">
    <property type="component" value="Unassembled WGS sequence"/>
</dbReference>
<comment type="similarity">
    <text evidence="5">Belongs to the SAT4 family.</text>
</comment>
<dbReference type="PANTHER" id="PTHR33048:SF146">
    <property type="entry name" value="INTEGRAL MEMBRANE PROTEIN"/>
    <property type="match status" value="1"/>
</dbReference>
<reference evidence="8 9" key="1">
    <citation type="submission" date="2015-01" db="EMBL/GenBank/DDBJ databases">
        <title>The Genome Sequence of Rhinocladiella mackenzie CBS 650.93.</title>
        <authorList>
            <consortium name="The Broad Institute Genomics Platform"/>
            <person name="Cuomo C."/>
            <person name="de Hoog S."/>
            <person name="Gorbushina A."/>
            <person name="Stielow B."/>
            <person name="Teixiera M."/>
            <person name="Abouelleil A."/>
            <person name="Chapman S.B."/>
            <person name="Priest M."/>
            <person name="Young S.K."/>
            <person name="Wortman J."/>
            <person name="Nusbaum C."/>
            <person name="Birren B."/>
        </authorList>
    </citation>
    <scope>NUCLEOTIDE SEQUENCE [LARGE SCALE GENOMIC DNA]</scope>
    <source>
        <strain evidence="8 9">CBS 650.93</strain>
    </source>
</reference>
<keyword evidence="3 6" id="KW-1133">Transmembrane helix</keyword>
<evidence type="ECO:0000259" key="7">
    <source>
        <dbReference type="Pfam" id="PF20684"/>
    </source>
</evidence>
<accession>A0A0D2IQA2</accession>
<evidence type="ECO:0000313" key="9">
    <source>
        <dbReference type="Proteomes" id="UP000053617"/>
    </source>
</evidence>
<sequence length="398" mass="43312">MADAAVDRPDRREELLGVSIFLTGFAAIFVLARLYTRLFSSKTFGWDDGFILLALAASIAGEGLTITCVSHGLGLTISKVEGPDIVAVLKYSQFAIFCNGIAMGTMKLGIGLSLIRLQLSKRFNILVTICIVLSVLVNGTVFLGTFALCRKIWNRAVPGTCWPRKASLAFSYTQTVGNIVTDLLFTLGPLFYLSRVKVSKYNKWALRGVFLIGLLATACAIAKATELPAIQKTQDPTYDTVNLTIWVKAELSAGLFAASLPPLKATFERFLVRVLGVRSGLTTPSATHSKGLSYGHSHTFRSGRRVAPGSTVGTGFEDELPHGTAVYVMGDMGKMKRRDEQDDYNVDEDQKHILQTGSVKTAAGSDGAVEEPGDWITKTVEYTVAESRSIREDRDRSH</sequence>
<dbReference type="AlphaFoldDB" id="A0A0D2IQA2"/>
<organism evidence="8 9">
    <name type="scientific">Rhinocladiella mackenziei CBS 650.93</name>
    <dbReference type="NCBI Taxonomy" id="1442369"/>
    <lineage>
        <taxon>Eukaryota</taxon>
        <taxon>Fungi</taxon>
        <taxon>Dikarya</taxon>
        <taxon>Ascomycota</taxon>
        <taxon>Pezizomycotina</taxon>
        <taxon>Eurotiomycetes</taxon>
        <taxon>Chaetothyriomycetidae</taxon>
        <taxon>Chaetothyriales</taxon>
        <taxon>Herpotrichiellaceae</taxon>
        <taxon>Rhinocladiella</taxon>
    </lineage>
</organism>
<feature type="transmembrane region" description="Helical" evidence="6">
    <location>
        <begin position="48"/>
        <end position="74"/>
    </location>
</feature>
<feature type="transmembrane region" description="Helical" evidence="6">
    <location>
        <begin position="126"/>
        <end position="148"/>
    </location>
</feature>
<gene>
    <name evidence="8" type="ORF">Z518_06238</name>
</gene>
<dbReference type="HOGENOM" id="CLU_028200_3_3_1"/>
<feature type="transmembrane region" description="Helical" evidence="6">
    <location>
        <begin position="94"/>
        <end position="114"/>
    </location>
</feature>
<dbReference type="VEuPathDB" id="FungiDB:Z518_06238"/>
<feature type="transmembrane region" description="Helical" evidence="6">
    <location>
        <begin position="168"/>
        <end position="192"/>
    </location>
</feature>
<dbReference type="InterPro" id="IPR052337">
    <property type="entry name" value="SAT4-like"/>
</dbReference>
<keyword evidence="9" id="KW-1185">Reference proteome</keyword>
<dbReference type="PANTHER" id="PTHR33048">
    <property type="entry name" value="PTH11-LIKE INTEGRAL MEMBRANE PROTEIN (AFU_ORTHOLOGUE AFUA_5G11245)"/>
    <property type="match status" value="1"/>
</dbReference>
<dbReference type="InterPro" id="IPR049326">
    <property type="entry name" value="Rhodopsin_dom_fungi"/>
</dbReference>
<dbReference type="RefSeq" id="XP_013272502.1">
    <property type="nucleotide sequence ID" value="XM_013417048.1"/>
</dbReference>
<dbReference type="GeneID" id="25294309"/>
<keyword evidence="4 6" id="KW-0472">Membrane</keyword>